<evidence type="ECO:0000256" key="1">
    <source>
        <dbReference type="SAM" id="MobiDB-lite"/>
    </source>
</evidence>
<feature type="region of interest" description="Disordered" evidence="1">
    <location>
        <begin position="220"/>
        <end position="291"/>
    </location>
</feature>
<protein>
    <submittedName>
        <fullName evidence="2">Uncharacterized protein</fullName>
    </submittedName>
</protein>
<dbReference type="EMBL" id="CP119918">
    <property type="protein sequence ID" value="WFD15802.1"/>
    <property type="molecule type" value="Genomic_DNA"/>
</dbReference>
<feature type="compositionally biased region" description="Acidic residues" evidence="1">
    <location>
        <begin position="238"/>
        <end position="253"/>
    </location>
</feature>
<name>A0AAJ6CLJ1_9BASI</name>
<keyword evidence="3" id="KW-1185">Reference proteome</keyword>
<organism evidence="2 3">
    <name type="scientific">Malassezia arunalokei</name>
    <dbReference type="NCBI Taxonomy" id="1514897"/>
    <lineage>
        <taxon>Eukaryota</taxon>
        <taxon>Fungi</taxon>
        <taxon>Dikarya</taxon>
        <taxon>Basidiomycota</taxon>
        <taxon>Ustilaginomycotina</taxon>
        <taxon>Malasseziomycetes</taxon>
        <taxon>Malasseziales</taxon>
        <taxon>Malasseziaceae</taxon>
        <taxon>Malassezia</taxon>
    </lineage>
</organism>
<evidence type="ECO:0000313" key="3">
    <source>
        <dbReference type="Proteomes" id="UP001217582"/>
    </source>
</evidence>
<feature type="compositionally biased region" description="Acidic residues" evidence="1">
    <location>
        <begin position="279"/>
        <end position="291"/>
    </location>
</feature>
<dbReference type="Proteomes" id="UP001217582">
    <property type="component" value="Chromosome 3"/>
</dbReference>
<evidence type="ECO:0000313" key="2">
    <source>
        <dbReference type="EMBL" id="WFD15802.1"/>
    </source>
</evidence>
<reference evidence="2 3" key="1">
    <citation type="submission" date="2023-03" db="EMBL/GenBank/DDBJ databases">
        <title>Mating type loci evolution in Malassezia.</title>
        <authorList>
            <person name="Coelho M.A."/>
        </authorList>
    </citation>
    <scope>NUCLEOTIDE SEQUENCE [LARGE SCALE GENOMIC DNA]</scope>
    <source>
        <strain evidence="2 3">CBS 13387</strain>
    </source>
</reference>
<accession>A0AAJ6CLJ1</accession>
<sequence length="291" mass="31732">MAEEPMSAAAALLAVTEDERLLHPRDTKVDQFAQNIEDRVSNLVGGVSTWFSGINTQTQNAVLRAQDHVDKNGGVLSTARSHLARLESQFQSQSDRAREKSRAVVPDETLYELDTSNHEAGSEEVPASAAASAYSSSSLPSTGVWDLLRKVTAHPHVERLQSAWTGANQDTRAQWNNTLKEAESLARTYVKSSGEAMQLAGRDLHSKLQSMIAAVPSDASIAKDASGAQGSTKREHMDDDEENFRWDDDDDDAPQPARSESNKDKAPSTKAIEASNESQADEPDEPDSDWE</sequence>
<proteinExistence type="predicted"/>
<dbReference type="AlphaFoldDB" id="A0AAJ6CLJ1"/>
<gene>
    <name evidence="2" type="ORF">MARU1_001826</name>
</gene>